<dbReference type="AlphaFoldDB" id="A0A399T6G5"/>
<organism evidence="4 5">
    <name type="scientific">Maribellus luteus</name>
    <dbReference type="NCBI Taxonomy" id="2305463"/>
    <lineage>
        <taxon>Bacteria</taxon>
        <taxon>Pseudomonadati</taxon>
        <taxon>Bacteroidota</taxon>
        <taxon>Bacteroidia</taxon>
        <taxon>Marinilabiliales</taxon>
        <taxon>Prolixibacteraceae</taxon>
        <taxon>Maribellus</taxon>
    </lineage>
</organism>
<dbReference type="Pfam" id="PF00072">
    <property type="entry name" value="Response_reg"/>
    <property type="match status" value="1"/>
</dbReference>
<dbReference type="InterPro" id="IPR001789">
    <property type="entry name" value="Sig_transdc_resp-reg_receiver"/>
</dbReference>
<keyword evidence="1" id="KW-0597">Phosphoprotein</keyword>
<evidence type="ECO:0000259" key="2">
    <source>
        <dbReference type="PROSITE" id="PS50110"/>
    </source>
</evidence>
<dbReference type="SMART" id="SM00850">
    <property type="entry name" value="LytTR"/>
    <property type="match status" value="1"/>
</dbReference>
<evidence type="ECO:0000259" key="3">
    <source>
        <dbReference type="PROSITE" id="PS50930"/>
    </source>
</evidence>
<dbReference type="Gene3D" id="3.40.50.2300">
    <property type="match status" value="1"/>
</dbReference>
<name>A0A399T6G5_9BACT</name>
<dbReference type="PANTHER" id="PTHR37299">
    <property type="entry name" value="TRANSCRIPTIONAL REGULATOR-RELATED"/>
    <property type="match status" value="1"/>
</dbReference>
<gene>
    <name evidence="4" type="ORF">D1614_03230</name>
</gene>
<dbReference type="InterPro" id="IPR007492">
    <property type="entry name" value="LytTR_DNA-bd_dom"/>
</dbReference>
<dbReference type="PANTHER" id="PTHR37299:SF1">
    <property type="entry name" value="STAGE 0 SPORULATION PROTEIN A HOMOLOG"/>
    <property type="match status" value="1"/>
</dbReference>
<evidence type="ECO:0000313" key="5">
    <source>
        <dbReference type="Proteomes" id="UP000265926"/>
    </source>
</evidence>
<dbReference type="GO" id="GO:0003677">
    <property type="term" value="F:DNA binding"/>
    <property type="evidence" value="ECO:0007669"/>
    <property type="project" value="UniProtKB-KW"/>
</dbReference>
<dbReference type="SUPFAM" id="SSF52172">
    <property type="entry name" value="CheY-like"/>
    <property type="match status" value="1"/>
</dbReference>
<feature type="domain" description="Response regulatory" evidence="2">
    <location>
        <begin position="2"/>
        <end position="115"/>
    </location>
</feature>
<protein>
    <submittedName>
        <fullName evidence="4">DNA-binding response regulator</fullName>
    </submittedName>
</protein>
<dbReference type="InterPro" id="IPR011006">
    <property type="entry name" value="CheY-like_superfamily"/>
</dbReference>
<dbReference type="InterPro" id="IPR046947">
    <property type="entry name" value="LytR-like"/>
</dbReference>
<feature type="domain" description="HTH LytTR-type" evidence="3">
    <location>
        <begin position="144"/>
        <end position="251"/>
    </location>
</feature>
<dbReference type="PROSITE" id="PS50930">
    <property type="entry name" value="HTH_LYTTR"/>
    <property type="match status" value="1"/>
</dbReference>
<reference evidence="4 5" key="1">
    <citation type="submission" date="2018-08" db="EMBL/GenBank/DDBJ databases">
        <title>Pallidiluteibacterium maritimus gen. nov., sp. nov., isolated from coastal sediment.</title>
        <authorList>
            <person name="Zhou L.Y."/>
        </authorList>
    </citation>
    <scope>NUCLEOTIDE SEQUENCE [LARGE SCALE GENOMIC DNA]</scope>
    <source>
        <strain evidence="4 5">XSD2</strain>
    </source>
</reference>
<proteinExistence type="predicted"/>
<keyword evidence="4" id="KW-0238">DNA-binding</keyword>
<dbReference type="Proteomes" id="UP000265926">
    <property type="component" value="Unassembled WGS sequence"/>
</dbReference>
<dbReference type="RefSeq" id="WP_119436456.1">
    <property type="nucleotide sequence ID" value="NZ_QWGR01000002.1"/>
</dbReference>
<dbReference type="Pfam" id="PF04397">
    <property type="entry name" value="LytTR"/>
    <property type="match status" value="1"/>
</dbReference>
<evidence type="ECO:0000313" key="4">
    <source>
        <dbReference type="EMBL" id="RIJ49767.1"/>
    </source>
</evidence>
<dbReference type="GO" id="GO:0000156">
    <property type="term" value="F:phosphorelay response regulator activity"/>
    <property type="evidence" value="ECO:0007669"/>
    <property type="project" value="InterPro"/>
</dbReference>
<dbReference type="EMBL" id="QWGR01000002">
    <property type="protein sequence ID" value="RIJ49767.1"/>
    <property type="molecule type" value="Genomic_DNA"/>
</dbReference>
<comment type="caution">
    <text evidence="4">The sequence shown here is derived from an EMBL/GenBank/DDBJ whole genome shotgun (WGS) entry which is preliminary data.</text>
</comment>
<accession>A0A399T6G5</accession>
<feature type="modified residue" description="4-aspartylphosphate" evidence="1">
    <location>
        <position position="55"/>
    </location>
</feature>
<keyword evidence="5" id="KW-1185">Reference proteome</keyword>
<dbReference type="OrthoDB" id="1490554at2"/>
<dbReference type="Gene3D" id="2.40.50.1020">
    <property type="entry name" value="LytTr DNA-binding domain"/>
    <property type="match status" value="1"/>
</dbReference>
<evidence type="ECO:0000256" key="1">
    <source>
        <dbReference type="PROSITE-ProRule" id="PRU00169"/>
    </source>
</evidence>
<dbReference type="SMART" id="SM00448">
    <property type="entry name" value="REC"/>
    <property type="match status" value="1"/>
</dbReference>
<dbReference type="PROSITE" id="PS50110">
    <property type="entry name" value="RESPONSE_REGULATORY"/>
    <property type="match status" value="1"/>
</dbReference>
<sequence length="251" mass="29676">MNVLIFEDENHTARRLVQLLKKYDPEINVLDIISSVKDGVEWYRNNPAPDLVFQDILLNDGNCFDIFEQVKVNVPLIFTTAYNEFALRSFQVNSIDYVLKPYDYEDIKAALDKFNQFREMFLVPENELLKKILFSERPGVKKRFLVKVGDRYRSVKSEEIAWLIYDDGLTFAVTFGNARFPVNFSIDQLSALLDSDLFFQVNRKYIINIESIKNIHTWFNSRLKLEIEPKPDEDIIVSRERVRDFKLWLDK</sequence>